<dbReference type="GO" id="GO:0016020">
    <property type="term" value="C:membrane"/>
    <property type="evidence" value="ECO:0007669"/>
    <property type="project" value="GOC"/>
</dbReference>
<dbReference type="GO" id="GO:0016410">
    <property type="term" value="F:N-acyltransferase activity"/>
    <property type="evidence" value="ECO:0007669"/>
    <property type="project" value="InterPro"/>
</dbReference>
<dbReference type="Pfam" id="PF00132">
    <property type="entry name" value="Hexapep"/>
    <property type="match status" value="2"/>
</dbReference>
<evidence type="ECO:0000313" key="8">
    <source>
        <dbReference type="EMBL" id="SVC28983.1"/>
    </source>
</evidence>
<keyword evidence="5" id="KW-0443">Lipid metabolism</keyword>
<sequence>MSENQFFERKGPFPLWEIIKVIGCSGNFSKESNFKIRSFESLDNASNNDMTFLNSRKYQDLSLKTKAAACITTTNFSKFLPEKCIRLDVKNVLFAVTHVAKMFYPKADIDFPDEHLSSSNDVRNLYSEVKFGKNVLIGKNVKIGKNSHIASNSIIESNVHIGENCVVGSFVTIRNSQILDNVYIQDGSKIGVKGFGFIPNKNKNTRTPHIGKVILEEGVEVGANSTIDRGSLSNTVIGKNTFLDNQVHVAHNVHIGRNCMIAGQVGFAGSTTVGDNVVIGGQAGISGHLVIGNNVKIGGGSGVINDIPNNYQVMGYPAVSLKEFVKQRKK</sequence>
<dbReference type="Gene3D" id="3.40.1390.10">
    <property type="entry name" value="MurE/MurF, N-terminal domain"/>
    <property type="match status" value="1"/>
</dbReference>
<dbReference type="NCBIfam" id="TIGR01853">
    <property type="entry name" value="lipid_A_lpxD"/>
    <property type="match status" value="1"/>
</dbReference>
<dbReference type="Pfam" id="PF04613">
    <property type="entry name" value="LpxD"/>
    <property type="match status" value="1"/>
</dbReference>
<dbReference type="EMBL" id="UINC01083353">
    <property type="protein sequence ID" value="SVC28983.1"/>
    <property type="molecule type" value="Genomic_DNA"/>
</dbReference>
<evidence type="ECO:0000256" key="6">
    <source>
        <dbReference type="ARBA" id="ARBA00023315"/>
    </source>
</evidence>
<dbReference type="NCBIfam" id="NF002060">
    <property type="entry name" value="PRK00892.1"/>
    <property type="match status" value="1"/>
</dbReference>
<keyword evidence="6" id="KW-0012">Acyltransferase</keyword>
<evidence type="ECO:0000256" key="1">
    <source>
        <dbReference type="ARBA" id="ARBA00022516"/>
    </source>
</evidence>
<keyword evidence="1" id="KW-0444">Lipid biosynthesis</keyword>
<keyword evidence="4" id="KW-0677">Repeat</keyword>
<dbReference type="Gene3D" id="2.160.10.10">
    <property type="entry name" value="Hexapeptide repeat proteins"/>
    <property type="match status" value="1"/>
</dbReference>
<dbReference type="SUPFAM" id="SSF51161">
    <property type="entry name" value="Trimeric LpxA-like enzymes"/>
    <property type="match status" value="1"/>
</dbReference>
<dbReference type="InterPro" id="IPR007691">
    <property type="entry name" value="LpxD"/>
</dbReference>
<dbReference type="InterPro" id="IPR001451">
    <property type="entry name" value="Hexapep"/>
</dbReference>
<reference evidence="8" key="1">
    <citation type="submission" date="2018-05" db="EMBL/GenBank/DDBJ databases">
        <authorList>
            <person name="Lanie J.A."/>
            <person name="Ng W.-L."/>
            <person name="Kazmierczak K.M."/>
            <person name="Andrzejewski T.M."/>
            <person name="Davidsen T.M."/>
            <person name="Wayne K.J."/>
            <person name="Tettelin H."/>
            <person name="Glass J.I."/>
            <person name="Rusch D."/>
            <person name="Podicherti R."/>
            <person name="Tsui H.-C.T."/>
            <person name="Winkler M.E."/>
        </authorList>
    </citation>
    <scope>NUCLEOTIDE SEQUENCE</scope>
</reference>
<name>A0A382KZP9_9ZZZZ</name>
<organism evidence="8">
    <name type="scientific">marine metagenome</name>
    <dbReference type="NCBI Taxonomy" id="408172"/>
    <lineage>
        <taxon>unclassified sequences</taxon>
        <taxon>metagenomes</taxon>
        <taxon>ecological metagenomes</taxon>
    </lineage>
</organism>
<dbReference type="PROSITE" id="PS00101">
    <property type="entry name" value="HEXAPEP_TRANSFERASES"/>
    <property type="match status" value="1"/>
</dbReference>
<evidence type="ECO:0000256" key="2">
    <source>
        <dbReference type="ARBA" id="ARBA00022556"/>
    </source>
</evidence>
<dbReference type="PANTHER" id="PTHR43378:SF2">
    <property type="entry name" value="UDP-3-O-ACYLGLUCOSAMINE N-ACYLTRANSFERASE 1, MITOCHONDRIAL-RELATED"/>
    <property type="match status" value="1"/>
</dbReference>
<dbReference type="InterPro" id="IPR020573">
    <property type="entry name" value="UDP_GlcNAc_AcTrfase_non-rep"/>
</dbReference>
<dbReference type="AlphaFoldDB" id="A0A382KZP9"/>
<keyword evidence="3" id="KW-0808">Transferase</keyword>
<gene>
    <name evidence="8" type="ORF">METZ01_LOCUS281837</name>
</gene>
<dbReference type="CDD" id="cd03352">
    <property type="entry name" value="LbH_LpxD"/>
    <property type="match status" value="1"/>
</dbReference>
<dbReference type="PANTHER" id="PTHR43378">
    <property type="entry name" value="UDP-3-O-ACYLGLUCOSAMINE N-ACYLTRANSFERASE"/>
    <property type="match status" value="1"/>
</dbReference>
<evidence type="ECO:0000256" key="3">
    <source>
        <dbReference type="ARBA" id="ARBA00022679"/>
    </source>
</evidence>
<keyword evidence="2" id="KW-0441">Lipid A biosynthesis</keyword>
<dbReference type="InterPro" id="IPR018357">
    <property type="entry name" value="Hexapep_transf_CS"/>
</dbReference>
<evidence type="ECO:0000259" key="7">
    <source>
        <dbReference type="Pfam" id="PF04613"/>
    </source>
</evidence>
<evidence type="ECO:0000256" key="5">
    <source>
        <dbReference type="ARBA" id="ARBA00023098"/>
    </source>
</evidence>
<dbReference type="InterPro" id="IPR011004">
    <property type="entry name" value="Trimer_LpxA-like_sf"/>
</dbReference>
<accession>A0A382KZP9</accession>
<feature type="domain" description="UDP-3-O-[3-hydroxymyristoyl] glucosamine N-acyltransferase non-repeat region" evidence="7">
    <location>
        <begin position="34"/>
        <end position="101"/>
    </location>
</feature>
<evidence type="ECO:0000256" key="4">
    <source>
        <dbReference type="ARBA" id="ARBA00022737"/>
    </source>
</evidence>
<dbReference type="GO" id="GO:0009245">
    <property type="term" value="P:lipid A biosynthetic process"/>
    <property type="evidence" value="ECO:0007669"/>
    <property type="project" value="UniProtKB-KW"/>
</dbReference>
<protein>
    <recommendedName>
        <fullName evidence="7">UDP-3-O-[3-hydroxymyristoyl] glucosamine N-acyltransferase non-repeat region domain-containing protein</fullName>
    </recommendedName>
</protein>
<proteinExistence type="predicted"/>